<gene>
    <name evidence="1" type="ORF">LCGC14_0235690</name>
</gene>
<evidence type="ECO:0000313" key="1">
    <source>
        <dbReference type="EMBL" id="KKN89723.1"/>
    </source>
</evidence>
<comment type="caution">
    <text evidence="1">The sequence shown here is derived from an EMBL/GenBank/DDBJ whole genome shotgun (WGS) entry which is preliminary data.</text>
</comment>
<dbReference type="GO" id="GO:0003700">
    <property type="term" value="F:DNA-binding transcription factor activity"/>
    <property type="evidence" value="ECO:0007669"/>
    <property type="project" value="InterPro"/>
</dbReference>
<reference evidence="1" key="1">
    <citation type="journal article" date="2015" name="Nature">
        <title>Complex archaea that bridge the gap between prokaryotes and eukaryotes.</title>
        <authorList>
            <person name="Spang A."/>
            <person name="Saw J.H."/>
            <person name="Jorgensen S.L."/>
            <person name="Zaremba-Niedzwiedzka K."/>
            <person name="Martijn J."/>
            <person name="Lind A.E."/>
            <person name="van Eijk R."/>
            <person name="Schleper C."/>
            <person name="Guy L."/>
            <person name="Ettema T.J."/>
        </authorList>
    </citation>
    <scope>NUCLEOTIDE SEQUENCE</scope>
</reference>
<dbReference type="SUPFAM" id="SSF88946">
    <property type="entry name" value="Sigma2 domain of RNA polymerase sigma factors"/>
    <property type="match status" value="1"/>
</dbReference>
<dbReference type="AlphaFoldDB" id="A0A0F9XD73"/>
<dbReference type="InterPro" id="IPR013325">
    <property type="entry name" value="RNA_pol_sigma_r2"/>
</dbReference>
<dbReference type="GO" id="GO:0006352">
    <property type="term" value="P:DNA-templated transcription initiation"/>
    <property type="evidence" value="ECO:0007669"/>
    <property type="project" value="InterPro"/>
</dbReference>
<dbReference type="EMBL" id="LAZR01000116">
    <property type="protein sequence ID" value="KKN89723.1"/>
    <property type="molecule type" value="Genomic_DNA"/>
</dbReference>
<protein>
    <submittedName>
        <fullName evidence="1">Uncharacterized protein</fullName>
    </submittedName>
</protein>
<sequence>MIATATPQPPSLESFEKLIHQQAFYCWQRLLAPKALEMDDLHQEGALVYLQATGKWRPDRGKFITLFHLMLQHHFARILSRAHRTHLPTYEMGISDETAVPWFIADPPDTREATRRIIDHFYEIVSRLSWRFVRELLDPSEAFQDWERGRYKNPAKSPRTRKCRVVRFMGLDRSEVSAIRRELAVKLSRGLVA</sequence>
<proteinExistence type="predicted"/>
<organism evidence="1">
    <name type="scientific">marine sediment metagenome</name>
    <dbReference type="NCBI Taxonomy" id="412755"/>
    <lineage>
        <taxon>unclassified sequences</taxon>
        <taxon>metagenomes</taxon>
        <taxon>ecological metagenomes</taxon>
    </lineage>
</organism>
<name>A0A0F9XD73_9ZZZZ</name>
<accession>A0A0F9XD73</accession>